<evidence type="ECO:0000313" key="17">
    <source>
        <dbReference type="Proteomes" id="UP000216885"/>
    </source>
</evidence>
<keyword evidence="2 15" id="KW-0963">Cytoplasm</keyword>
<dbReference type="GO" id="GO:0030163">
    <property type="term" value="P:protein catabolic process"/>
    <property type="evidence" value="ECO:0007669"/>
    <property type="project" value="UniProtKB-UniRule"/>
</dbReference>
<evidence type="ECO:0000256" key="11">
    <source>
        <dbReference type="ARBA" id="ARBA00074372"/>
    </source>
</evidence>
<dbReference type="GO" id="GO:0008914">
    <property type="term" value="F:leucyl-tRNA--protein transferase activity"/>
    <property type="evidence" value="ECO:0007669"/>
    <property type="project" value="UniProtKB-UniRule"/>
</dbReference>
<dbReference type="EC" id="2.3.2.6" evidence="10 15"/>
<dbReference type="NCBIfam" id="TIGR00667">
    <property type="entry name" value="aat"/>
    <property type="match status" value="1"/>
</dbReference>
<evidence type="ECO:0000256" key="5">
    <source>
        <dbReference type="ARBA" id="ARBA00050607"/>
    </source>
</evidence>
<dbReference type="Gene3D" id="3.40.630.70">
    <property type="entry name" value="Leucyl/phenylalanyl-tRNA-protein transferase, C-terminal domain"/>
    <property type="match status" value="1"/>
</dbReference>
<dbReference type="SUPFAM" id="SSF55729">
    <property type="entry name" value="Acyl-CoA N-acyltransferases (Nat)"/>
    <property type="match status" value="1"/>
</dbReference>
<dbReference type="AlphaFoldDB" id="A0A261UBV2"/>
<dbReference type="OrthoDB" id="9790282at2"/>
<dbReference type="EMBL" id="NEVQ01000007">
    <property type="protein sequence ID" value="OZI59399.1"/>
    <property type="molecule type" value="Genomic_DNA"/>
</dbReference>
<evidence type="ECO:0000256" key="14">
    <source>
        <dbReference type="ARBA" id="ARBA00083640"/>
    </source>
</evidence>
<evidence type="ECO:0000256" key="15">
    <source>
        <dbReference type="HAMAP-Rule" id="MF_00688"/>
    </source>
</evidence>
<evidence type="ECO:0000256" key="9">
    <source>
        <dbReference type="ARBA" id="ARBA00061535"/>
    </source>
</evidence>
<evidence type="ECO:0000256" key="12">
    <source>
        <dbReference type="ARBA" id="ARBA00077136"/>
    </source>
</evidence>
<dbReference type="PANTHER" id="PTHR30098:SF2">
    <property type="entry name" value="LEUCYL_PHENYLALANYL-TRNA--PROTEIN TRANSFERASE"/>
    <property type="match status" value="1"/>
</dbReference>
<gene>
    <name evidence="15" type="primary">aat</name>
    <name evidence="16" type="ORF">CAL20_05200</name>
</gene>
<evidence type="ECO:0000256" key="2">
    <source>
        <dbReference type="ARBA" id="ARBA00022490"/>
    </source>
</evidence>
<organism evidence="16 17">
    <name type="scientific">Bordetella genomosp. 4</name>
    <dbReference type="NCBI Taxonomy" id="463044"/>
    <lineage>
        <taxon>Bacteria</taxon>
        <taxon>Pseudomonadati</taxon>
        <taxon>Pseudomonadota</taxon>
        <taxon>Betaproteobacteria</taxon>
        <taxon>Burkholderiales</taxon>
        <taxon>Alcaligenaceae</taxon>
        <taxon>Bordetella</taxon>
    </lineage>
</organism>
<dbReference type="RefSeq" id="WP_094820016.1">
    <property type="nucleotide sequence ID" value="NZ_NEVO01000004.1"/>
</dbReference>
<reference evidence="16 17" key="1">
    <citation type="submission" date="2017-05" db="EMBL/GenBank/DDBJ databases">
        <title>Complete and WGS of Bordetella genogroups.</title>
        <authorList>
            <person name="Spilker T."/>
            <person name="LiPuma J."/>
        </authorList>
    </citation>
    <scope>NUCLEOTIDE SEQUENCE [LARGE SCALE GENOMIC DNA]</scope>
    <source>
        <strain evidence="16 17">AU9919</strain>
    </source>
</reference>
<keyword evidence="3 15" id="KW-0808">Transferase</keyword>
<evidence type="ECO:0000256" key="3">
    <source>
        <dbReference type="ARBA" id="ARBA00022679"/>
    </source>
</evidence>
<dbReference type="Gene3D" id="3.30.70.3550">
    <property type="entry name" value="Leucyl/phenylalanyl-tRNA-protein transferase, N-terminal domain"/>
    <property type="match status" value="1"/>
</dbReference>
<sequence length="250" mass="27525">MKLPWLATDTPFPPVEGALSEPAGLLAAGADLSLGRLQLAYSNGIFPWYSAGEPILWWSPDPRMVLACQDFAPSHSLRKRLRQIARSESGPSPRVQIRVDTAFEAVIARCAAPRDSQAGTWITAEMQQAYYAWHLAGGAHSIETWVDETLVGGLYGISLGGMFFGESMFTLVPDASKVALAYLVTFLRRYGVEWIDCQQQTRHLASLGAQPVPRTQFVEHVRQAIELPAPLWRPGRLDSEGNIHELAGLD</sequence>
<dbReference type="PANTHER" id="PTHR30098">
    <property type="entry name" value="LEUCYL/PHENYLALANYL-TRNA--PROTEIN TRANSFERASE"/>
    <property type="match status" value="1"/>
</dbReference>
<keyword evidence="4 15" id="KW-0012">Acyltransferase</keyword>
<comment type="function">
    <text evidence="8 15">Functions in the N-end rule pathway of protein degradation where it conjugates Leu, Phe and, less efficiently, Met from aminoacyl-tRNAs to the N-termini of proteins containing an N-terminal arginine or lysine.</text>
</comment>
<dbReference type="InterPro" id="IPR042221">
    <property type="entry name" value="Leu/Phe-tRNA_Trfase_N"/>
</dbReference>
<dbReference type="InterPro" id="IPR004616">
    <property type="entry name" value="Leu/Phe-tRNA_Trfase"/>
</dbReference>
<comment type="caution">
    <text evidence="16">The sequence shown here is derived from an EMBL/GenBank/DDBJ whole genome shotgun (WGS) entry which is preliminary data.</text>
</comment>
<comment type="catalytic activity">
    <reaction evidence="5 15">
        <text>L-phenylalanyl-tRNA(Phe) + an N-terminal L-alpha-aminoacyl-[protein] = an N-terminal L-phenylalanyl-L-alpha-aminoacyl-[protein] + tRNA(Phe)</text>
        <dbReference type="Rhea" id="RHEA:43632"/>
        <dbReference type="Rhea" id="RHEA-COMP:9668"/>
        <dbReference type="Rhea" id="RHEA-COMP:9699"/>
        <dbReference type="Rhea" id="RHEA-COMP:10636"/>
        <dbReference type="Rhea" id="RHEA-COMP:10637"/>
        <dbReference type="ChEBI" id="CHEBI:78442"/>
        <dbReference type="ChEBI" id="CHEBI:78531"/>
        <dbReference type="ChEBI" id="CHEBI:78597"/>
        <dbReference type="ChEBI" id="CHEBI:83561"/>
        <dbReference type="EC" id="2.3.2.6"/>
    </reaction>
</comment>
<comment type="similarity">
    <text evidence="9 15">Belongs to the L/F-transferase family.</text>
</comment>
<accession>A0A261UBV2</accession>
<evidence type="ECO:0000313" key="16">
    <source>
        <dbReference type="EMBL" id="OZI59399.1"/>
    </source>
</evidence>
<protein>
    <recommendedName>
        <fullName evidence="11 15">Leucyl/phenylalanyl-tRNA--protein transferase</fullName>
        <ecNumber evidence="10 15">2.3.2.6</ecNumber>
    </recommendedName>
    <alternativeName>
        <fullName evidence="12 15">L/F-transferase</fullName>
    </alternativeName>
    <alternativeName>
        <fullName evidence="13 15">Leucyltransferase</fullName>
    </alternativeName>
    <alternativeName>
        <fullName evidence="14 15">Phenyalanyltransferase</fullName>
    </alternativeName>
</protein>
<name>A0A261UBV2_9BORD</name>
<evidence type="ECO:0000256" key="4">
    <source>
        <dbReference type="ARBA" id="ARBA00023315"/>
    </source>
</evidence>
<evidence type="ECO:0000256" key="6">
    <source>
        <dbReference type="ARBA" id="ARBA00050652"/>
    </source>
</evidence>
<comment type="catalytic activity">
    <reaction evidence="6 15">
        <text>N-terminal L-arginyl-[protein] + L-leucyl-tRNA(Leu) = N-terminal L-leucyl-L-arginyl-[protein] + tRNA(Leu) + H(+)</text>
        <dbReference type="Rhea" id="RHEA:50416"/>
        <dbReference type="Rhea" id="RHEA-COMP:9613"/>
        <dbReference type="Rhea" id="RHEA-COMP:9622"/>
        <dbReference type="Rhea" id="RHEA-COMP:12672"/>
        <dbReference type="Rhea" id="RHEA-COMP:12673"/>
        <dbReference type="ChEBI" id="CHEBI:15378"/>
        <dbReference type="ChEBI" id="CHEBI:64719"/>
        <dbReference type="ChEBI" id="CHEBI:78442"/>
        <dbReference type="ChEBI" id="CHEBI:78494"/>
        <dbReference type="ChEBI" id="CHEBI:133044"/>
        <dbReference type="EC" id="2.3.2.6"/>
    </reaction>
</comment>
<keyword evidence="17" id="KW-1185">Reference proteome</keyword>
<dbReference type="Pfam" id="PF03588">
    <property type="entry name" value="Leu_Phe_trans"/>
    <property type="match status" value="1"/>
</dbReference>
<evidence type="ECO:0000256" key="8">
    <source>
        <dbReference type="ARBA" id="ARBA00054043"/>
    </source>
</evidence>
<dbReference type="Proteomes" id="UP000216885">
    <property type="component" value="Unassembled WGS sequence"/>
</dbReference>
<evidence type="ECO:0000256" key="10">
    <source>
        <dbReference type="ARBA" id="ARBA00066767"/>
    </source>
</evidence>
<comment type="subcellular location">
    <subcellularLocation>
        <location evidence="1 15">Cytoplasm</location>
    </subcellularLocation>
</comment>
<dbReference type="InterPro" id="IPR042203">
    <property type="entry name" value="Leu/Phe-tRNA_Trfase_C"/>
</dbReference>
<evidence type="ECO:0000256" key="1">
    <source>
        <dbReference type="ARBA" id="ARBA00004496"/>
    </source>
</evidence>
<comment type="catalytic activity">
    <reaction evidence="7 15">
        <text>N-terminal L-lysyl-[protein] + L-leucyl-tRNA(Leu) = N-terminal L-leucyl-L-lysyl-[protein] + tRNA(Leu) + H(+)</text>
        <dbReference type="Rhea" id="RHEA:12340"/>
        <dbReference type="Rhea" id="RHEA-COMP:9613"/>
        <dbReference type="Rhea" id="RHEA-COMP:9622"/>
        <dbReference type="Rhea" id="RHEA-COMP:12670"/>
        <dbReference type="Rhea" id="RHEA-COMP:12671"/>
        <dbReference type="ChEBI" id="CHEBI:15378"/>
        <dbReference type="ChEBI" id="CHEBI:65249"/>
        <dbReference type="ChEBI" id="CHEBI:78442"/>
        <dbReference type="ChEBI" id="CHEBI:78494"/>
        <dbReference type="ChEBI" id="CHEBI:133043"/>
        <dbReference type="EC" id="2.3.2.6"/>
    </reaction>
</comment>
<proteinExistence type="inferred from homology"/>
<dbReference type="FunFam" id="3.30.70.3550:FF:000001">
    <property type="entry name" value="Leucyl/phenylalanyl-tRNA--protein transferase"/>
    <property type="match status" value="1"/>
</dbReference>
<dbReference type="InterPro" id="IPR016181">
    <property type="entry name" value="Acyl_CoA_acyltransferase"/>
</dbReference>
<dbReference type="HAMAP" id="MF_00688">
    <property type="entry name" value="Leu_Phe_trans"/>
    <property type="match status" value="1"/>
</dbReference>
<evidence type="ECO:0000256" key="7">
    <source>
        <dbReference type="ARBA" id="ARBA00051538"/>
    </source>
</evidence>
<dbReference type="GO" id="GO:0005737">
    <property type="term" value="C:cytoplasm"/>
    <property type="evidence" value="ECO:0007669"/>
    <property type="project" value="UniProtKB-SubCell"/>
</dbReference>
<evidence type="ECO:0000256" key="13">
    <source>
        <dbReference type="ARBA" id="ARBA00077165"/>
    </source>
</evidence>